<sequence length="133" mass="14087">MPVLNTLASLLGITFGTPRSDSITGSNGNDTIFALWGNDWVYGDAAPNAAVKTVDLGSASTWSAVSADKTSIALTGLKVSAVGGVFDAFKVGSVEALGILSPNDDPTKIYAREIDTFVDRRLRQRQAVRRRGQ</sequence>
<dbReference type="RefSeq" id="WP_145152693.1">
    <property type="nucleotide sequence ID" value="NZ_VNIM01000054.1"/>
</dbReference>
<dbReference type="InterPro" id="IPR011049">
    <property type="entry name" value="Serralysin-like_metalloprot_C"/>
</dbReference>
<reference evidence="1 2" key="1">
    <citation type="submission" date="2019-07" db="EMBL/GenBank/DDBJ databases">
        <title>Sphingomonas solaris sp. nov., isolated from a solar panel from Boston, Massachusetts.</title>
        <authorList>
            <person name="Tanner K."/>
            <person name="Pascual J."/>
            <person name="Mancuso C."/>
            <person name="Pereto J."/>
            <person name="Khalil A."/>
            <person name="Vilanova C."/>
        </authorList>
    </citation>
    <scope>NUCLEOTIDE SEQUENCE [LARGE SCALE GENOMIC DNA]</scope>
    <source>
        <strain evidence="1 2">R4DWN</strain>
    </source>
</reference>
<proteinExistence type="predicted"/>
<organism evidence="1 2">
    <name type="scientific">Alterirhizorhabdus solaris</name>
    <dbReference type="NCBI Taxonomy" id="2529389"/>
    <lineage>
        <taxon>Bacteria</taxon>
        <taxon>Pseudomonadati</taxon>
        <taxon>Pseudomonadota</taxon>
        <taxon>Alphaproteobacteria</taxon>
        <taxon>Sphingomonadales</taxon>
        <taxon>Rhizorhabdaceae</taxon>
        <taxon>Alterirhizorhabdus</taxon>
    </lineage>
</organism>
<name>A0A558R0M4_9SPHN</name>
<dbReference type="InterPro" id="IPR001343">
    <property type="entry name" value="Hemolysn_Ca-bd"/>
</dbReference>
<dbReference type="OrthoDB" id="8749115at2"/>
<dbReference type="AlphaFoldDB" id="A0A558R0M4"/>
<protein>
    <submittedName>
        <fullName evidence="1">Uncharacterized protein</fullName>
    </submittedName>
</protein>
<comment type="caution">
    <text evidence="1">The sequence shown here is derived from an EMBL/GenBank/DDBJ whole genome shotgun (WGS) entry which is preliminary data.</text>
</comment>
<gene>
    <name evidence="1" type="ORF">FOY91_13205</name>
</gene>
<dbReference type="GO" id="GO:0005509">
    <property type="term" value="F:calcium ion binding"/>
    <property type="evidence" value="ECO:0007669"/>
    <property type="project" value="InterPro"/>
</dbReference>
<dbReference type="EMBL" id="VNIM01000054">
    <property type="protein sequence ID" value="TVV72916.1"/>
    <property type="molecule type" value="Genomic_DNA"/>
</dbReference>
<dbReference type="Proteomes" id="UP000318681">
    <property type="component" value="Unassembled WGS sequence"/>
</dbReference>
<evidence type="ECO:0000313" key="1">
    <source>
        <dbReference type="EMBL" id="TVV72916.1"/>
    </source>
</evidence>
<evidence type="ECO:0000313" key="2">
    <source>
        <dbReference type="Proteomes" id="UP000318681"/>
    </source>
</evidence>
<dbReference type="Pfam" id="PF00353">
    <property type="entry name" value="HemolysinCabind"/>
    <property type="match status" value="1"/>
</dbReference>
<dbReference type="SUPFAM" id="SSF51120">
    <property type="entry name" value="beta-Roll"/>
    <property type="match status" value="1"/>
</dbReference>
<keyword evidence="2" id="KW-1185">Reference proteome</keyword>
<accession>A0A558R0M4</accession>